<evidence type="ECO:0000256" key="17">
    <source>
        <dbReference type="ARBA" id="ARBA00049295"/>
    </source>
</evidence>
<dbReference type="Proteomes" id="UP000242754">
    <property type="component" value="Unassembled WGS sequence"/>
</dbReference>
<feature type="active site" description="Proton acceptor; for GTP cyclohydrolase activity" evidence="18">
    <location>
        <position position="327"/>
    </location>
</feature>
<dbReference type="SUPFAM" id="SSF55821">
    <property type="entry name" value="YrdC/RibB"/>
    <property type="match status" value="1"/>
</dbReference>
<dbReference type="NCBIfam" id="NF006803">
    <property type="entry name" value="PRK09311.1"/>
    <property type="match status" value="1"/>
</dbReference>
<feature type="binding site" evidence="18">
    <location>
        <position position="315"/>
    </location>
    <ligand>
        <name>GTP</name>
        <dbReference type="ChEBI" id="CHEBI:37565"/>
    </ligand>
</feature>
<feature type="region of interest" description="DHBP synthase" evidence="18">
    <location>
        <begin position="1"/>
        <end position="199"/>
    </location>
</feature>
<evidence type="ECO:0000256" key="3">
    <source>
        <dbReference type="ARBA" id="ARBA00002284"/>
    </source>
</evidence>
<comment type="similarity">
    <text evidence="18">In the C-terminal section; belongs to the GTP cyclohydrolase II family.</text>
</comment>
<keyword evidence="16 18" id="KW-0511">Multifunctional enzyme</keyword>
<feature type="binding site" evidence="18">
    <location>
        <position position="268"/>
    </location>
    <ligand>
        <name>Zn(2+)</name>
        <dbReference type="ChEBI" id="CHEBI:29105"/>
        <note>catalytic</note>
    </ligand>
</feature>
<evidence type="ECO:0000256" key="4">
    <source>
        <dbReference type="ARBA" id="ARBA00004853"/>
    </source>
</evidence>
<dbReference type="PANTHER" id="PTHR21327">
    <property type="entry name" value="GTP CYCLOHYDROLASE II-RELATED"/>
    <property type="match status" value="1"/>
</dbReference>
<evidence type="ECO:0000256" key="2">
    <source>
        <dbReference type="ARBA" id="ARBA00001936"/>
    </source>
</evidence>
<accession>A0A143YWN4</accession>
<evidence type="ECO:0000256" key="7">
    <source>
        <dbReference type="ARBA" id="ARBA00022619"/>
    </source>
</evidence>
<evidence type="ECO:0000256" key="12">
    <source>
        <dbReference type="ARBA" id="ARBA00022842"/>
    </source>
</evidence>
<dbReference type="HAMAP" id="MF_00180">
    <property type="entry name" value="RibB"/>
    <property type="match status" value="1"/>
</dbReference>
<dbReference type="EC" id="3.5.4.25" evidence="18"/>
<feature type="binding site" evidence="18">
    <location>
        <begin position="138"/>
        <end position="142"/>
    </location>
    <ligand>
        <name>D-ribulose 5-phosphate</name>
        <dbReference type="ChEBI" id="CHEBI:58121"/>
    </ligand>
</feature>
<dbReference type="GO" id="GO:0005829">
    <property type="term" value="C:cytosol"/>
    <property type="evidence" value="ECO:0007669"/>
    <property type="project" value="TreeGrafter"/>
</dbReference>
<feature type="binding site" evidence="18">
    <location>
        <position position="266"/>
    </location>
    <ligand>
        <name>Zn(2+)</name>
        <dbReference type="ChEBI" id="CHEBI:29105"/>
        <note>catalytic</note>
    </ligand>
</feature>
<dbReference type="EC" id="4.1.99.12" evidence="18"/>
<dbReference type="RefSeq" id="WP_087034035.1">
    <property type="nucleotide sequence ID" value="NZ_FJNE01000009.1"/>
</dbReference>
<dbReference type="Pfam" id="PF00926">
    <property type="entry name" value="DHBP_synthase"/>
    <property type="match status" value="1"/>
</dbReference>
<dbReference type="EMBL" id="FJNE01000009">
    <property type="protein sequence ID" value="CZR00488.1"/>
    <property type="molecule type" value="Genomic_DNA"/>
</dbReference>
<feature type="binding site" evidence="18">
    <location>
        <position position="27"/>
    </location>
    <ligand>
        <name>Mg(2+)</name>
        <dbReference type="ChEBI" id="CHEBI:18420"/>
        <label>1</label>
    </ligand>
</feature>
<name>A0A143YWN4_9LACT</name>
<dbReference type="Gene3D" id="3.90.870.10">
    <property type="entry name" value="DHBP synthase"/>
    <property type="match status" value="1"/>
</dbReference>
<evidence type="ECO:0000256" key="15">
    <source>
        <dbReference type="ARBA" id="ARBA00023239"/>
    </source>
</evidence>
<dbReference type="FunFam" id="3.40.50.10990:FF:000002">
    <property type="entry name" value="GTP cyclohydrolase-2"/>
    <property type="match status" value="1"/>
</dbReference>
<dbReference type="Gene3D" id="3.40.50.10990">
    <property type="entry name" value="GTP cyclohydrolase II"/>
    <property type="match status" value="1"/>
</dbReference>
<keyword evidence="10 18" id="KW-0378">Hydrolase</keyword>
<keyword evidence="21" id="KW-1185">Reference proteome</keyword>
<comment type="similarity">
    <text evidence="6 18">In the N-terminal section; belongs to the DHBP synthase family.</text>
</comment>
<keyword evidence="15 18" id="KW-0456">Lyase</keyword>
<keyword evidence="12 18" id="KW-0460">Magnesium</keyword>
<feature type="binding site" evidence="18">
    <location>
        <position position="271"/>
    </location>
    <ligand>
        <name>GTP</name>
        <dbReference type="ChEBI" id="CHEBI:37565"/>
    </ligand>
</feature>
<dbReference type="PIRSF" id="PIRSF001259">
    <property type="entry name" value="RibA"/>
    <property type="match status" value="1"/>
</dbReference>
<sequence length="397" mass="44410">MFNTPEEIIADIKAGKIIVLLDDQDRENEGDLVCAAEFATPENINFMAIYAKGLICMPMDRTLTEKLVLTPMVDRNTDNHGTAFTVAIDHVDTTTGISAFERSLTVLKAVADDAKPEDFRRPGHIFPLKAVDHGVLVRNGHTEATVDLARLAGLKPAGLCCEIMADDGTMMRTPELIAFAKTHDLKIGTIADLISYRKETETLYKRDGKAKLPTKYGDFDIYTYVSTIEDEHHVALVMGDVTTSEPVLVRIHSECLTGDVFGSKRCDCGQQLDAAMKQIAAEGRGVLVYLRQEGRGIGLVNKIHAYELQDQGYDTVEANLMLGFPNDLREYYMADEMLQDLGVKEIRLLTNNPLKIEGLKKHGIKITERIPIQLEIFDETQRYMKTKKQKMGHYLDL</sequence>
<dbReference type="InterPro" id="IPR036144">
    <property type="entry name" value="RibA-like_sf"/>
</dbReference>
<feature type="site" description="Essential for DHBP synthase activity" evidence="18">
    <location>
        <position position="162"/>
    </location>
</feature>
<dbReference type="HAMAP" id="MF_00179">
    <property type="entry name" value="RibA"/>
    <property type="match status" value="1"/>
</dbReference>
<feature type="binding site" evidence="18">
    <location>
        <position position="141"/>
    </location>
    <ligand>
        <name>Mg(2+)</name>
        <dbReference type="ChEBI" id="CHEBI:18420"/>
        <label>2</label>
    </ligand>
</feature>
<dbReference type="SUPFAM" id="SSF142695">
    <property type="entry name" value="RibA-like"/>
    <property type="match status" value="1"/>
</dbReference>
<dbReference type="InterPro" id="IPR017945">
    <property type="entry name" value="DHBP_synth_RibB-like_a/b_dom"/>
</dbReference>
<feature type="binding site" evidence="18">
    <location>
        <begin position="250"/>
        <end position="254"/>
    </location>
    <ligand>
        <name>GTP</name>
        <dbReference type="ChEBI" id="CHEBI:37565"/>
    </ligand>
</feature>
<evidence type="ECO:0000313" key="20">
    <source>
        <dbReference type="EMBL" id="CZR00488.1"/>
    </source>
</evidence>
<dbReference type="STRING" id="140314.SAMN04488076_10830"/>
<dbReference type="InterPro" id="IPR032677">
    <property type="entry name" value="GTP_cyclohydro_II"/>
</dbReference>
<feature type="active site" description="Nucleophile; for GTP cyclohydrolase activity" evidence="18">
    <location>
        <position position="329"/>
    </location>
</feature>
<evidence type="ECO:0000256" key="14">
    <source>
        <dbReference type="ARBA" id="ARBA00023211"/>
    </source>
</evidence>
<feature type="binding site" evidence="18">
    <location>
        <position position="27"/>
    </location>
    <ligand>
        <name>Mg(2+)</name>
        <dbReference type="ChEBI" id="CHEBI:18420"/>
        <label>2</label>
    </ligand>
</feature>
<dbReference type="InterPro" id="IPR000926">
    <property type="entry name" value="RibA"/>
</dbReference>
<comment type="function">
    <text evidence="3 18">Catalyzes the conversion of D-ribulose 5-phosphate to formate and 3,4-dihydroxy-2-butanone 4-phosphate.</text>
</comment>
<organism evidence="20 21">
    <name type="scientific">Trichococcus palustris</name>
    <dbReference type="NCBI Taxonomy" id="140314"/>
    <lineage>
        <taxon>Bacteria</taxon>
        <taxon>Bacillati</taxon>
        <taxon>Bacillota</taxon>
        <taxon>Bacilli</taxon>
        <taxon>Lactobacillales</taxon>
        <taxon>Carnobacteriaceae</taxon>
        <taxon>Trichococcus</taxon>
    </lineage>
</organism>
<proteinExistence type="inferred from homology"/>
<evidence type="ECO:0000256" key="6">
    <source>
        <dbReference type="ARBA" id="ARBA00005520"/>
    </source>
</evidence>
<dbReference type="FunFam" id="3.90.870.10:FF:000001">
    <property type="entry name" value="Riboflavin biosynthesis protein RibBA"/>
    <property type="match status" value="1"/>
</dbReference>
<feature type="domain" description="GTP cyclohydrolase II" evidence="19">
    <location>
        <begin position="209"/>
        <end position="371"/>
    </location>
</feature>
<keyword evidence="9 18" id="KW-0547">Nucleotide-binding</keyword>
<feature type="binding site" evidence="18">
    <location>
        <position position="355"/>
    </location>
    <ligand>
        <name>GTP</name>
        <dbReference type="ChEBI" id="CHEBI:37565"/>
    </ligand>
</feature>
<evidence type="ECO:0000256" key="13">
    <source>
        <dbReference type="ARBA" id="ARBA00023134"/>
    </source>
</evidence>
<evidence type="ECO:0000259" key="19">
    <source>
        <dbReference type="Pfam" id="PF00925"/>
    </source>
</evidence>
<keyword evidence="7 18" id="KW-0686">Riboflavin biosynthesis</keyword>
<evidence type="ECO:0000256" key="5">
    <source>
        <dbReference type="ARBA" id="ARBA00004904"/>
    </source>
</evidence>
<evidence type="ECO:0000256" key="10">
    <source>
        <dbReference type="ARBA" id="ARBA00022801"/>
    </source>
</evidence>
<dbReference type="PANTHER" id="PTHR21327:SF18">
    <property type="entry name" value="3,4-DIHYDROXY-2-BUTANONE 4-PHOSPHATE SYNTHASE"/>
    <property type="match status" value="1"/>
</dbReference>
<comment type="cofactor">
    <cofactor evidence="2">
        <name>Mn(2+)</name>
        <dbReference type="ChEBI" id="CHEBI:29035"/>
    </cofactor>
</comment>
<feature type="site" description="Essential for DHBP synthase activity" evidence="18">
    <location>
        <position position="124"/>
    </location>
</feature>
<dbReference type="GO" id="GO:0009231">
    <property type="term" value="P:riboflavin biosynthetic process"/>
    <property type="evidence" value="ECO:0007669"/>
    <property type="project" value="UniProtKB-UniRule"/>
</dbReference>
<dbReference type="NCBIfam" id="TIGR00506">
    <property type="entry name" value="ribB"/>
    <property type="match status" value="1"/>
</dbReference>
<comment type="catalytic activity">
    <reaction evidence="17 18">
        <text>GTP + 4 H2O = 2,5-diamino-6-hydroxy-4-(5-phosphoribosylamino)-pyrimidine + formate + 2 phosphate + 3 H(+)</text>
        <dbReference type="Rhea" id="RHEA:23704"/>
        <dbReference type="ChEBI" id="CHEBI:15377"/>
        <dbReference type="ChEBI" id="CHEBI:15378"/>
        <dbReference type="ChEBI" id="CHEBI:15740"/>
        <dbReference type="ChEBI" id="CHEBI:37565"/>
        <dbReference type="ChEBI" id="CHEBI:43474"/>
        <dbReference type="ChEBI" id="CHEBI:58614"/>
        <dbReference type="EC" id="3.5.4.25"/>
    </reaction>
</comment>
<comment type="cofactor">
    <cofactor evidence="18">
        <name>Mg(2+)</name>
        <dbReference type="ChEBI" id="CHEBI:18420"/>
    </cofactor>
    <cofactor evidence="18">
        <name>Mn(2+)</name>
        <dbReference type="ChEBI" id="CHEBI:29035"/>
    </cofactor>
    <text evidence="18">Binds 2 divalent metal cations per subunit. Magnesium or manganese.</text>
</comment>
<dbReference type="InterPro" id="IPR016299">
    <property type="entry name" value="Riboflavin_synth_RibBA"/>
</dbReference>
<dbReference type="OrthoDB" id="9793111at2"/>
<feature type="binding site" evidence="18">
    <location>
        <position position="350"/>
    </location>
    <ligand>
        <name>GTP</name>
        <dbReference type="ChEBI" id="CHEBI:37565"/>
    </ligand>
</feature>
<keyword evidence="14 18" id="KW-0464">Manganese</keyword>
<feature type="binding site" evidence="18">
    <location>
        <position position="255"/>
    </location>
    <ligand>
        <name>Zn(2+)</name>
        <dbReference type="ChEBI" id="CHEBI:29105"/>
        <note>catalytic</note>
    </ligand>
</feature>
<keyword evidence="11 18" id="KW-0862">Zinc</keyword>
<dbReference type="Pfam" id="PF00925">
    <property type="entry name" value="GTP_cyclohydro2"/>
    <property type="match status" value="1"/>
</dbReference>
<comment type="pathway">
    <text evidence="5 18">Cofactor biosynthesis; riboflavin biosynthesis; 2-hydroxy-3-oxobutyl phosphate from D-ribulose 5-phosphate: step 1/1.</text>
</comment>
<dbReference type="GO" id="GO:0008686">
    <property type="term" value="F:3,4-dihydroxy-2-butanone-4-phosphate synthase activity"/>
    <property type="evidence" value="ECO:0007669"/>
    <property type="project" value="UniProtKB-UniRule"/>
</dbReference>
<evidence type="ECO:0000256" key="9">
    <source>
        <dbReference type="ARBA" id="ARBA00022741"/>
    </source>
</evidence>
<dbReference type="GO" id="GO:0005525">
    <property type="term" value="F:GTP binding"/>
    <property type="evidence" value="ECO:0007669"/>
    <property type="project" value="UniProtKB-KW"/>
</dbReference>
<comment type="cofactor">
    <cofactor evidence="18">
        <name>Zn(2+)</name>
        <dbReference type="ChEBI" id="CHEBI:29105"/>
    </cofactor>
    <text evidence="18">Binds 1 zinc ion per subunit.</text>
</comment>
<feature type="binding site" evidence="18">
    <location>
        <begin position="293"/>
        <end position="295"/>
    </location>
    <ligand>
        <name>GTP</name>
        <dbReference type="ChEBI" id="CHEBI:37565"/>
    </ligand>
</feature>
<dbReference type="NCBIfam" id="TIGR00505">
    <property type="entry name" value="ribA"/>
    <property type="match status" value="1"/>
</dbReference>
<dbReference type="HAMAP" id="MF_01283">
    <property type="entry name" value="RibBA"/>
    <property type="match status" value="1"/>
</dbReference>
<protein>
    <recommendedName>
        <fullName evidence="18">Riboflavin biosynthesis protein RibBA</fullName>
    </recommendedName>
    <domain>
        <recommendedName>
            <fullName evidence="18">3,4-dihydroxy-2-butanone 4-phosphate synthase</fullName>
            <shortName evidence="18">DHBP synthase</shortName>
            <ecNumber evidence="18">4.1.99.12</ecNumber>
        </recommendedName>
    </domain>
    <domain>
        <recommendedName>
            <fullName evidence="18">GTP cyclohydrolase-2</fullName>
            <ecNumber evidence="18">3.5.4.25</ecNumber>
        </recommendedName>
        <alternativeName>
            <fullName evidence="18">GTP cyclohydrolase II</fullName>
        </alternativeName>
    </domain>
</protein>
<evidence type="ECO:0000313" key="21">
    <source>
        <dbReference type="Proteomes" id="UP000242754"/>
    </source>
</evidence>
<evidence type="ECO:0000256" key="16">
    <source>
        <dbReference type="ARBA" id="ARBA00023268"/>
    </source>
</evidence>
<evidence type="ECO:0000256" key="18">
    <source>
        <dbReference type="HAMAP-Rule" id="MF_01283"/>
    </source>
</evidence>
<dbReference type="GO" id="GO:0030145">
    <property type="term" value="F:manganese ion binding"/>
    <property type="evidence" value="ECO:0007669"/>
    <property type="project" value="UniProtKB-UniRule"/>
</dbReference>
<dbReference type="InterPro" id="IPR000422">
    <property type="entry name" value="DHBP_synthase_RibB"/>
</dbReference>
<feature type="binding site" evidence="18">
    <location>
        <position position="162"/>
    </location>
    <ligand>
        <name>D-ribulose 5-phosphate</name>
        <dbReference type="ChEBI" id="CHEBI:58121"/>
    </ligand>
</feature>
<feature type="binding site" evidence="18">
    <location>
        <position position="31"/>
    </location>
    <ligand>
        <name>D-ribulose 5-phosphate</name>
        <dbReference type="ChEBI" id="CHEBI:58121"/>
    </ligand>
</feature>
<dbReference type="AlphaFoldDB" id="A0A143YWN4"/>
<feature type="region of interest" description="GTP cyclohydrolase II" evidence="18">
    <location>
        <begin position="200"/>
        <end position="397"/>
    </location>
</feature>
<reference evidence="20 21" key="1">
    <citation type="submission" date="2016-02" db="EMBL/GenBank/DDBJ databases">
        <authorList>
            <person name="Wen L."/>
            <person name="He K."/>
            <person name="Yang H."/>
        </authorList>
    </citation>
    <scope>NUCLEOTIDE SEQUENCE [LARGE SCALE GENOMIC DNA]</scope>
    <source>
        <strain evidence="20">Trichococcus palustris</strain>
    </source>
</reference>
<dbReference type="GO" id="GO:0008270">
    <property type="term" value="F:zinc ion binding"/>
    <property type="evidence" value="ECO:0007669"/>
    <property type="project" value="UniProtKB-UniRule"/>
</dbReference>
<keyword evidence="13 18" id="KW-0342">GTP-binding</keyword>
<evidence type="ECO:0000256" key="1">
    <source>
        <dbReference type="ARBA" id="ARBA00000141"/>
    </source>
</evidence>
<comment type="pathway">
    <text evidence="4 18">Cofactor biosynthesis; riboflavin biosynthesis; 5-amino-6-(D-ribitylamino)uracil from GTP: step 1/4.</text>
</comment>
<feature type="binding site" evidence="18">
    <location>
        <begin position="26"/>
        <end position="27"/>
    </location>
    <ligand>
        <name>D-ribulose 5-phosphate</name>
        <dbReference type="ChEBI" id="CHEBI:58121"/>
    </ligand>
</feature>
<evidence type="ECO:0000256" key="11">
    <source>
        <dbReference type="ARBA" id="ARBA00022833"/>
    </source>
</evidence>
<comment type="catalytic activity">
    <reaction evidence="1 18">
        <text>D-ribulose 5-phosphate = (2S)-2-hydroxy-3-oxobutyl phosphate + formate + H(+)</text>
        <dbReference type="Rhea" id="RHEA:18457"/>
        <dbReference type="ChEBI" id="CHEBI:15378"/>
        <dbReference type="ChEBI" id="CHEBI:15740"/>
        <dbReference type="ChEBI" id="CHEBI:58121"/>
        <dbReference type="ChEBI" id="CHEBI:58830"/>
        <dbReference type="EC" id="4.1.99.12"/>
    </reaction>
</comment>
<dbReference type="GO" id="GO:0000287">
    <property type="term" value="F:magnesium ion binding"/>
    <property type="evidence" value="ECO:0007669"/>
    <property type="project" value="UniProtKB-UniRule"/>
</dbReference>
<dbReference type="CDD" id="cd00641">
    <property type="entry name" value="GTP_cyclohydro2"/>
    <property type="match status" value="1"/>
</dbReference>
<comment type="function">
    <text evidence="18">Catalyzes the conversion of GTP to 2,5-diamino-6-ribosylamino-4(3H)-pyrimidinone 5'-phosphate (DARP), formate and pyrophosphate.</text>
</comment>
<dbReference type="GO" id="GO:0003935">
    <property type="term" value="F:GTP cyclohydrolase II activity"/>
    <property type="evidence" value="ECO:0007669"/>
    <property type="project" value="UniProtKB-UniRule"/>
</dbReference>
<keyword evidence="8 18" id="KW-0479">Metal-binding</keyword>
<dbReference type="UniPathway" id="UPA00275">
    <property type="reaction ID" value="UER00399"/>
</dbReference>
<dbReference type="NCBIfam" id="NF001591">
    <property type="entry name" value="PRK00393.1"/>
    <property type="match status" value="1"/>
</dbReference>
<evidence type="ECO:0000256" key="8">
    <source>
        <dbReference type="ARBA" id="ARBA00022723"/>
    </source>
</evidence>
<gene>
    <name evidence="18" type="primary">ribBA</name>
    <name evidence="20" type="ORF">Tpal_2526</name>
</gene>